<organism evidence="3 4">
    <name type="scientific">Cimex lectularius</name>
    <name type="common">Bed bug</name>
    <name type="synonym">Acanthia lectularia</name>
    <dbReference type="NCBI Taxonomy" id="79782"/>
    <lineage>
        <taxon>Eukaryota</taxon>
        <taxon>Metazoa</taxon>
        <taxon>Ecdysozoa</taxon>
        <taxon>Arthropoda</taxon>
        <taxon>Hexapoda</taxon>
        <taxon>Insecta</taxon>
        <taxon>Pterygota</taxon>
        <taxon>Neoptera</taxon>
        <taxon>Paraneoptera</taxon>
        <taxon>Hemiptera</taxon>
        <taxon>Heteroptera</taxon>
        <taxon>Panheteroptera</taxon>
        <taxon>Cimicomorpha</taxon>
        <taxon>Cimicidae</taxon>
        <taxon>Cimex</taxon>
    </lineage>
</organism>
<dbReference type="AlphaFoldDB" id="A0A8I6RB85"/>
<dbReference type="OrthoDB" id="304622at2759"/>
<dbReference type="Proteomes" id="UP000494040">
    <property type="component" value="Unassembled WGS sequence"/>
</dbReference>
<sequence>MADLLLKNAYSKISHSLNIVAHTMSVKINKVRPQSWKPAISEKIIDEQQKRAITTPARFENSRSQHDLRESEYIADNMLMKGDGDPASYNTFFQPVKESKSEISTPSVSTPAEESLLSFSVLEEEFGELTIAATRRTSSALSNDDRYTPSILSLGGDIPPSRSRSRGSSFMTKPLMNYFPDKTPSPVKEEVQLPMPEQKLEESWSSLDIFNQKHRGRISKRAEDPQIKFNEFEHSYGRSSASPKSNEDFIIPELPSGQHLVLDITSTWGDRHYVGLNGIEIFSITGELVQIARITADPADINVLPEYDKDPRVVENILDRVNRTRDDMHLWLTPFTEGSHHYVRILMEHVQTIAMIRIWNYNKSRIHSYRGVKDMVITLDGVKIFQGEIARASGGILGGTDAFGDTILFTTDEEILERVSRHDDSYESVMNEVVEPVKPTQPERPLTADIGDVRPLTCPGLVKPESNRVCVGAVICLKSLSLKLTSTWGLNTIGLTGVSVLGETGEPLPILSLLIENSPEQKHIKRLNDGVNETTDKRHMWRIDFKKTSLTIRINISVPVHISAIVIWNYNENEEMSYAGVKTMSIYIDDKMVCGDVLVRKAPGHCHYKIAQKIPLIKPPETNYKPVDNLMKSLLNSRGPMNFEEYEPPEMPSGFVFQFQLLSTWGDSYYIGLNGIELYDMNGIAIPISETNIGAYPSSVNILDGIEDDVRTPDKLLDGINTTTDGRHMWLAPILPGIINTVYITFDTPTTVSIIKLWNYGKTPNRGVKEFGILVDDLLVYNGILEATNGSENVPHRTVIFSRDKEFTKKYTNDNSRIRNSIDSSRVSIISADQSKRPFTSLQIPVDYSRSKSVLDF</sequence>
<evidence type="ECO:0000313" key="4">
    <source>
        <dbReference type="Proteomes" id="UP000494040"/>
    </source>
</evidence>
<dbReference type="Pfam" id="PF14652">
    <property type="entry name" value="DUF4457"/>
    <property type="match status" value="2"/>
</dbReference>
<dbReference type="RefSeq" id="XP_014240610.1">
    <property type="nucleotide sequence ID" value="XM_014385124.2"/>
</dbReference>
<feature type="domain" description="KATNIP" evidence="2">
    <location>
        <begin position="289"/>
        <end position="428"/>
    </location>
</feature>
<dbReference type="EnsemblMetazoa" id="XM_014385124.2">
    <property type="protein sequence ID" value="XP_014240610.1"/>
    <property type="gene ID" value="LOC106661606"/>
</dbReference>
<dbReference type="KEGG" id="clec:106661606"/>
<evidence type="ECO:0000313" key="3">
    <source>
        <dbReference type="EnsemblMetazoa" id="XP_014240610.1"/>
    </source>
</evidence>
<evidence type="ECO:0000259" key="2">
    <source>
        <dbReference type="Pfam" id="PF14652"/>
    </source>
</evidence>
<dbReference type="OMA" id="ISFWNYN"/>
<dbReference type="GeneID" id="106661606"/>
<proteinExistence type="predicted"/>
<accession>A0A8I6RB85</accession>
<keyword evidence="4" id="KW-1185">Reference proteome</keyword>
<dbReference type="InterPro" id="IPR027859">
    <property type="entry name" value="KATNIP_dom"/>
</dbReference>
<name>A0A8I6RB85_CIMLE</name>
<feature type="region of interest" description="Disordered" evidence="1">
    <location>
        <begin position="152"/>
        <end position="188"/>
    </location>
</feature>
<protein>
    <recommendedName>
        <fullName evidence="2">KATNIP domain-containing protein</fullName>
    </recommendedName>
</protein>
<evidence type="ECO:0000256" key="1">
    <source>
        <dbReference type="SAM" id="MobiDB-lite"/>
    </source>
</evidence>
<dbReference type="InterPro" id="IPR026704">
    <property type="entry name" value="KATNIP"/>
</dbReference>
<dbReference type="PANTHER" id="PTHR21534">
    <property type="entry name" value="KATANIN-INTERACTING PROTEIN"/>
    <property type="match status" value="1"/>
</dbReference>
<dbReference type="PANTHER" id="PTHR21534:SF0">
    <property type="entry name" value="KATANIN-INTERACTING PROTEIN"/>
    <property type="match status" value="1"/>
</dbReference>
<reference evidence="3" key="1">
    <citation type="submission" date="2022-01" db="UniProtKB">
        <authorList>
            <consortium name="EnsemblMetazoa"/>
        </authorList>
    </citation>
    <scope>IDENTIFICATION</scope>
</reference>
<feature type="domain" description="KATNIP" evidence="2">
    <location>
        <begin position="482"/>
        <end position="787"/>
    </location>
</feature>